<reference evidence="1" key="1">
    <citation type="submission" date="2019-09" db="EMBL/GenBank/DDBJ databases">
        <title>Genomic analysis of Haloferax sp. CBA1149.</title>
        <authorList>
            <person name="Roh S.W."/>
        </authorList>
    </citation>
    <scope>NUCLEOTIDE SEQUENCE</scope>
    <source>
        <strain evidence="1">CBA1149</strain>
    </source>
</reference>
<comment type="caution">
    <text evidence="1">The sequence shown here is derived from an EMBL/GenBank/DDBJ whole genome shotgun (WGS) entry which is preliminary data.</text>
</comment>
<dbReference type="EMBL" id="VZUS01000001">
    <property type="protein sequence ID" value="KAB1187556.1"/>
    <property type="molecule type" value="Genomic_DNA"/>
</dbReference>
<gene>
    <name evidence="1" type="ORF">Hfx1149_05740</name>
</gene>
<evidence type="ECO:0000313" key="1">
    <source>
        <dbReference type="EMBL" id="KAB1187556.1"/>
    </source>
</evidence>
<organism evidence="1">
    <name type="scientific">Haloferax sp. CBA1149</name>
    <dbReference type="NCBI Taxonomy" id="2650753"/>
    <lineage>
        <taxon>Archaea</taxon>
        <taxon>Methanobacteriati</taxon>
        <taxon>Methanobacteriota</taxon>
        <taxon>Stenosarchaea group</taxon>
        <taxon>Halobacteria</taxon>
        <taxon>Halobacteriales</taxon>
        <taxon>Haloferacaceae</taxon>
        <taxon>Haloferax</taxon>
    </lineage>
</organism>
<dbReference type="AlphaFoldDB" id="A0A643K2D7"/>
<protein>
    <submittedName>
        <fullName evidence="1">Uncharacterized protein</fullName>
    </submittedName>
</protein>
<name>A0A643K2D7_9EURY</name>
<proteinExistence type="predicted"/>
<accession>A0A643K2D7</accession>
<sequence>MKTLGGAAVASTAFAAPAAAGFGTGGTWPSTNTLNKNKQAPGRVGQNAPYVEVDDVGPGAVTLNFVNQAPGLAYFEYRADGEELGSGNHPVVNADGEHDVGGSPPRDSIYSGVGVPSGNTETKTLEAKYYVEVRLALGGERDWDFDWVRFDVGQPETKDDCKKGGWEDYHFKNQGQCVRYVETGKDSR</sequence>